<evidence type="ECO:0000256" key="5">
    <source>
        <dbReference type="ARBA" id="ARBA00023136"/>
    </source>
</evidence>
<dbReference type="GO" id="GO:0044341">
    <property type="term" value="P:sodium-dependent phosphate transport"/>
    <property type="evidence" value="ECO:0007669"/>
    <property type="project" value="InterPro"/>
</dbReference>
<keyword evidence="2" id="KW-1003">Cell membrane</keyword>
<dbReference type="PANTHER" id="PTHR10010:SF46">
    <property type="entry name" value="SODIUM-DEPENDENT PHOSPHATE TRANSPORT PROTEIN 2B"/>
    <property type="match status" value="1"/>
</dbReference>
<evidence type="ECO:0000313" key="7">
    <source>
        <dbReference type="EMBL" id="RVT95529.1"/>
    </source>
</evidence>
<comment type="subcellular location">
    <subcellularLocation>
        <location evidence="1">Cell membrane</location>
        <topology evidence="1">Multi-pass membrane protein</topology>
    </subcellularLocation>
</comment>
<evidence type="ECO:0000256" key="2">
    <source>
        <dbReference type="ARBA" id="ARBA00022475"/>
    </source>
</evidence>
<feature type="transmembrane region" description="Helical" evidence="6">
    <location>
        <begin position="81"/>
        <end position="100"/>
    </location>
</feature>
<evidence type="ECO:0000256" key="1">
    <source>
        <dbReference type="ARBA" id="ARBA00004651"/>
    </source>
</evidence>
<evidence type="ECO:0000313" key="8">
    <source>
        <dbReference type="Proteomes" id="UP000282957"/>
    </source>
</evidence>
<reference evidence="7 8" key="1">
    <citation type="submission" date="2019-01" db="EMBL/GenBank/DDBJ databases">
        <authorList>
            <person name="Chen W.-M."/>
        </authorList>
    </citation>
    <scope>NUCLEOTIDE SEQUENCE [LARGE SCALE GENOMIC DNA]</scope>
    <source>
        <strain evidence="7 8">CCP-6</strain>
    </source>
</reference>
<feature type="transmembrane region" description="Helical" evidence="6">
    <location>
        <begin position="215"/>
        <end position="233"/>
    </location>
</feature>
<feature type="transmembrane region" description="Helical" evidence="6">
    <location>
        <begin position="135"/>
        <end position="153"/>
    </location>
</feature>
<accession>A0A437MD05</accession>
<gene>
    <name evidence="7" type="ORF">EOD42_15055</name>
</gene>
<dbReference type="RefSeq" id="WP_127788388.1">
    <property type="nucleotide sequence ID" value="NZ_SACL01000005.1"/>
</dbReference>
<dbReference type="GO" id="GO:0005436">
    <property type="term" value="F:sodium:phosphate symporter activity"/>
    <property type="evidence" value="ECO:0007669"/>
    <property type="project" value="InterPro"/>
</dbReference>
<organism evidence="7 8">
    <name type="scientific">Rhodovarius crocodyli</name>
    <dbReference type="NCBI Taxonomy" id="1979269"/>
    <lineage>
        <taxon>Bacteria</taxon>
        <taxon>Pseudomonadati</taxon>
        <taxon>Pseudomonadota</taxon>
        <taxon>Alphaproteobacteria</taxon>
        <taxon>Acetobacterales</taxon>
        <taxon>Roseomonadaceae</taxon>
        <taxon>Rhodovarius</taxon>
    </lineage>
</organism>
<dbReference type="PANTHER" id="PTHR10010">
    <property type="entry name" value="SOLUTE CARRIER FAMILY 34 SODIUM PHOSPHATE , MEMBER 2-RELATED"/>
    <property type="match status" value="1"/>
</dbReference>
<proteinExistence type="predicted"/>
<keyword evidence="4 6" id="KW-1133">Transmembrane helix</keyword>
<feature type="transmembrane region" description="Helical" evidence="6">
    <location>
        <begin position="245"/>
        <end position="265"/>
    </location>
</feature>
<keyword evidence="3 6" id="KW-0812">Transmembrane</keyword>
<dbReference type="NCBIfam" id="NF037997">
    <property type="entry name" value="Na_Pi_symport"/>
    <property type="match status" value="1"/>
</dbReference>
<comment type="caution">
    <text evidence="7">The sequence shown here is derived from an EMBL/GenBank/DDBJ whole genome shotgun (WGS) entry which is preliminary data.</text>
</comment>
<dbReference type="AlphaFoldDB" id="A0A437MD05"/>
<dbReference type="OrthoDB" id="5786928at2"/>
<evidence type="ECO:0000256" key="3">
    <source>
        <dbReference type="ARBA" id="ARBA00022692"/>
    </source>
</evidence>
<sequence length="520" mass="55221">MEILAGLLGGIGLFFIGIRAVGHNMQAMAGPRMRRAVARLTGNSATGALAGIALGALTQSSNAVTFIAANMQAGGLITVRRALPVLAWANLGTAALVLLATVDLRLAALWMIGVLGTAQYFNLDGGGRWKPAQQAGIGLALMFLGLALMKGAAVPLRNIPLVAEIMAFAGDAVLPPLLIGTIVTLVAQSSSTVSILGITLMDAGLLTFHQAVPLVYGATLGSGLAVLALSGGLKGTPRQLILYQTIFKAAGAALFLALHLIEIHLHVPLVLALLERLATQPDTRMGILFAGIQAVTALLMHPLHGPLMRLLAARAPESRAEALSRPLYIYDRAVEDPDSALMLAAREQSRLTERLPELLDGLREDAVKPPLPAQPLSDTGARLEASVSEFMGQLLEASPHGETLTEAVRLQARLRLLRDLRLAVTELATAAEEADAVAPLAHLLEALHMMLEQMHEALDLDDHTMLLRLTEDRGPMMRQIRSQAPACVPPEALHRATASFERAVWLVRSMAMLDMDAPVT</sequence>
<feature type="transmembrane region" description="Helical" evidence="6">
    <location>
        <begin position="44"/>
        <end position="69"/>
    </location>
</feature>
<protein>
    <submittedName>
        <fullName evidence="7">Na/Pi cotransporter family protein</fullName>
    </submittedName>
</protein>
<dbReference type="Proteomes" id="UP000282957">
    <property type="component" value="Unassembled WGS sequence"/>
</dbReference>
<dbReference type="EMBL" id="SACL01000005">
    <property type="protein sequence ID" value="RVT95529.1"/>
    <property type="molecule type" value="Genomic_DNA"/>
</dbReference>
<dbReference type="InterPro" id="IPR003841">
    <property type="entry name" value="Na/Pi_transpt"/>
</dbReference>
<feature type="transmembrane region" description="Helical" evidence="6">
    <location>
        <begin position="165"/>
        <end position="186"/>
    </location>
</feature>
<dbReference type="GO" id="GO:0005886">
    <property type="term" value="C:plasma membrane"/>
    <property type="evidence" value="ECO:0007669"/>
    <property type="project" value="UniProtKB-SubCell"/>
</dbReference>
<evidence type="ECO:0000256" key="4">
    <source>
        <dbReference type="ARBA" id="ARBA00022989"/>
    </source>
</evidence>
<evidence type="ECO:0000256" key="6">
    <source>
        <dbReference type="SAM" id="Phobius"/>
    </source>
</evidence>
<keyword evidence="8" id="KW-1185">Reference proteome</keyword>
<name>A0A437MD05_9PROT</name>
<keyword evidence="5 6" id="KW-0472">Membrane</keyword>
<feature type="transmembrane region" description="Helical" evidence="6">
    <location>
        <begin position="106"/>
        <end position="123"/>
    </location>
</feature>
<dbReference type="Pfam" id="PF02690">
    <property type="entry name" value="Na_Pi_cotrans"/>
    <property type="match status" value="2"/>
</dbReference>